<dbReference type="Gene3D" id="3.40.50.1820">
    <property type="entry name" value="alpha/beta hydrolase"/>
    <property type="match status" value="1"/>
</dbReference>
<comment type="similarity">
    <text evidence="2">Belongs to the AB hydrolase superfamily. FUS2 hydrolase family.</text>
</comment>
<dbReference type="PANTHER" id="PTHR22946:SF9">
    <property type="entry name" value="POLYKETIDE TRANSFERASE AF380"/>
    <property type="match status" value="1"/>
</dbReference>
<dbReference type="PRINTS" id="PR00111">
    <property type="entry name" value="ABHYDROLASE"/>
</dbReference>
<dbReference type="Proteomes" id="UP000596074">
    <property type="component" value="Chromosome"/>
</dbReference>
<dbReference type="AlphaFoldDB" id="A0A9X7UW78"/>
<dbReference type="Pfam" id="PF12697">
    <property type="entry name" value="Abhydrolase_6"/>
    <property type="match status" value="1"/>
</dbReference>
<keyword evidence="5" id="KW-1185">Reference proteome</keyword>
<gene>
    <name evidence="4" type="ORF">GJQ55_06725</name>
</gene>
<evidence type="ECO:0000259" key="3">
    <source>
        <dbReference type="Pfam" id="PF12697"/>
    </source>
</evidence>
<evidence type="ECO:0000313" key="4">
    <source>
        <dbReference type="EMBL" id="QQD24187.1"/>
    </source>
</evidence>
<dbReference type="PANTHER" id="PTHR22946">
    <property type="entry name" value="DIENELACTONE HYDROLASE DOMAIN-CONTAINING PROTEIN-RELATED"/>
    <property type="match status" value="1"/>
</dbReference>
<dbReference type="GO" id="GO:0052689">
    <property type="term" value="F:carboxylic ester hydrolase activity"/>
    <property type="evidence" value="ECO:0007669"/>
    <property type="project" value="UniProtKB-ARBA"/>
</dbReference>
<organism evidence="4 5">
    <name type="scientific">Venatoribacter cucullus</name>
    <dbReference type="NCBI Taxonomy" id="2661630"/>
    <lineage>
        <taxon>Bacteria</taxon>
        <taxon>Pseudomonadati</taxon>
        <taxon>Pseudomonadota</taxon>
        <taxon>Gammaproteobacteria</taxon>
        <taxon>Oceanospirillales</taxon>
        <taxon>Oceanospirillaceae</taxon>
        <taxon>Venatoribacter</taxon>
    </lineage>
</organism>
<reference evidence="4 5" key="1">
    <citation type="submission" date="2019-11" db="EMBL/GenBank/DDBJ databases">
        <title>Venatorbacter sp. nov. a predator of Campylobacter and other Gram-negative bacteria.</title>
        <authorList>
            <person name="Saeedi A."/>
            <person name="Cummings N.J."/>
            <person name="Connerton I.F."/>
            <person name="Connerton P.L."/>
        </authorList>
    </citation>
    <scope>NUCLEOTIDE SEQUENCE [LARGE SCALE GENOMIC DNA]</scope>
    <source>
        <strain evidence="4">XL5</strain>
    </source>
</reference>
<dbReference type="SUPFAM" id="SSF53474">
    <property type="entry name" value="alpha/beta-Hydrolases"/>
    <property type="match status" value="1"/>
</dbReference>
<proteinExistence type="inferred from homology"/>
<evidence type="ECO:0000256" key="1">
    <source>
        <dbReference type="ARBA" id="ARBA00022801"/>
    </source>
</evidence>
<dbReference type="KEGG" id="vcw:GJQ55_06725"/>
<name>A0A9X7UW78_9GAMM</name>
<dbReference type="InterPro" id="IPR050261">
    <property type="entry name" value="FrsA_esterase"/>
</dbReference>
<accession>A0A9X7UW78</accession>
<dbReference type="RefSeq" id="WP_228344224.1">
    <property type="nucleotide sequence ID" value="NZ_CP046056.1"/>
</dbReference>
<dbReference type="InterPro" id="IPR029058">
    <property type="entry name" value="AB_hydrolase_fold"/>
</dbReference>
<evidence type="ECO:0000313" key="5">
    <source>
        <dbReference type="Proteomes" id="UP000596074"/>
    </source>
</evidence>
<keyword evidence="1 4" id="KW-0378">Hydrolase</keyword>
<evidence type="ECO:0000256" key="2">
    <source>
        <dbReference type="ARBA" id="ARBA00038115"/>
    </source>
</evidence>
<feature type="domain" description="AB hydrolase-1" evidence="3">
    <location>
        <begin position="35"/>
        <end position="277"/>
    </location>
</feature>
<dbReference type="InterPro" id="IPR000073">
    <property type="entry name" value="AB_hydrolase_1"/>
</dbReference>
<protein>
    <submittedName>
        <fullName evidence="4">Alpha/beta fold hydrolase</fullName>
    </submittedName>
</protein>
<sequence>MTFNNGVKSTFTAEGMECAATLFGADDKGRQAPAILMIHGWGGTQLVLFKDFIRRFNDAGYAVMTFDYPGWGASPGIPRNRINPWERVRVADAALAHLKSMDRIDEDRIVIWGTSFGGGHAIDLAAEHPEVAGVVAHVPMLNGLAAVAAVPFMRMLRFSLDIALDLINPFKRRYIPIVSDEGGYSTMDRDGAGRLRDWVDEELNGKYDNRVTAVSLLTMGPYQPGRNLSRITIPGLIVGALHDTVAPFDEVKVRRKAGENFTIITIEGNHFDPYLQPWFEENVSNQLAFLKRVLG</sequence>
<dbReference type="EMBL" id="CP046056">
    <property type="protein sequence ID" value="QQD24187.1"/>
    <property type="molecule type" value="Genomic_DNA"/>
</dbReference>